<sequence length="16" mass="1930">MLCTFGIKQAHFHLRK</sequence>
<dbReference type="AlphaFoldDB" id="A0A0E9VL02"/>
<organism evidence="1">
    <name type="scientific">Anguilla anguilla</name>
    <name type="common">European freshwater eel</name>
    <name type="synonym">Muraena anguilla</name>
    <dbReference type="NCBI Taxonomy" id="7936"/>
    <lineage>
        <taxon>Eukaryota</taxon>
        <taxon>Metazoa</taxon>
        <taxon>Chordata</taxon>
        <taxon>Craniata</taxon>
        <taxon>Vertebrata</taxon>
        <taxon>Euteleostomi</taxon>
        <taxon>Actinopterygii</taxon>
        <taxon>Neopterygii</taxon>
        <taxon>Teleostei</taxon>
        <taxon>Anguilliformes</taxon>
        <taxon>Anguillidae</taxon>
        <taxon>Anguilla</taxon>
    </lineage>
</organism>
<reference evidence="1" key="2">
    <citation type="journal article" date="2015" name="Fish Shellfish Immunol.">
        <title>Early steps in the European eel (Anguilla anguilla)-Vibrio vulnificus interaction in the gills: Role of the RtxA13 toxin.</title>
        <authorList>
            <person name="Callol A."/>
            <person name="Pajuelo D."/>
            <person name="Ebbesson L."/>
            <person name="Teles M."/>
            <person name="MacKenzie S."/>
            <person name="Amaro C."/>
        </authorList>
    </citation>
    <scope>NUCLEOTIDE SEQUENCE</scope>
</reference>
<proteinExistence type="predicted"/>
<name>A0A0E9VL02_ANGAN</name>
<protein>
    <submittedName>
        <fullName evidence="1">Uncharacterized protein</fullName>
    </submittedName>
</protein>
<reference evidence="1" key="1">
    <citation type="submission" date="2014-11" db="EMBL/GenBank/DDBJ databases">
        <authorList>
            <person name="Amaro Gonzalez C."/>
        </authorList>
    </citation>
    <scope>NUCLEOTIDE SEQUENCE</scope>
</reference>
<accession>A0A0E9VL02</accession>
<dbReference type="EMBL" id="GBXM01030684">
    <property type="protein sequence ID" value="JAH77893.1"/>
    <property type="molecule type" value="Transcribed_RNA"/>
</dbReference>
<evidence type="ECO:0000313" key="1">
    <source>
        <dbReference type="EMBL" id="JAH77893.1"/>
    </source>
</evidence>